<dbReference type="EMBL" id="MRZV01001106">
    <property type="protein sequence ID" value="PIK40583.1"/>
    <property type="molecule type" value="Genomic_DNA"/>
</dbReference>
<feature type="transmembrane region" description="Helical" evidence="10">
    <location>
        <begin position="77"/>
        <end position="103"/>
    </location>
</feature>
<evidence type="ECO:0000256" key="7">
    <source>
        <dbReference type="ARBA" id="ARBA00023170"/>
    </source>
</evidence>
<keyword evidence="3 9" id="KW-0812">Transmembrane</keyword>
<evidence type="ECO:0000256" key="4">
    <source>
        <dbReference type="ARBA" id="ARBA00022989"/>
    </source>
</evidence>
<comment type="caution">
    <text evidence="12">The sequence shown here is derived from an EMBL/GenBank/DDBJ whole genome shotgun (WGS) entry which is preliminary data.</text>
</comment>
<evidence type="ECO:0000256" key="10">
    <source>
        <dbReference type="SAM" id="Phobius"/>
    </source>
</evidence>
<dbReference type="PRINTS" id="PR00237">
    <property type="entry name" value="GPCRRHODOPSN"/>
</dbReference>
<comment type="similarity">
    <text evidence="9">Belongs to the G-protein coupled receptor 1 family.</text>
</comment>
<dbReference type="InterPro" id="IPR000276">
    <property type="entry name" value="GPCR_Rhodpsn"/>
</dbReference>
<evidence type="ECO:0000256" key="6">
    <source>
        <dbReference type="ARBA" id="ARBA00023136"/>
    </source>
</evidence>
<sequence length="348" mass="38883">MELSTTINVTELFTAASYGTTVNPRYYSYLPVPLPGFALYAFISLCFLGFVIGSIGNVLVIVAIAQTRKLRTTANAFLASLAVADVATCVIVLPILATALISLETIITSHVLCRLFYHTTLTFSPVSIQHLILIAANRYTLINKNPRIYVKIFNKRTISVFIACIWVINVLLNFGVAVTSYGARRFFGKDYCFLEQKNAIGTLYWLITLLYTFLSCFVIIPLFYILTFRTVHKSHVRVKQDHSMTDAPSIATVSVHPSTLQTAGGQRPRRLLSSSEIKLTKVNFFIFITNVFFLSPLFFVLAINGGEITHGVFVLILFPIGMNSVTNPLVYCGFNRNFRQAFKAILKL</sequence>
<protein>
    <recommendedName>
        <fullName evidence="11">G-protein coupled receptors family 1 profile domain-containing protein</fullName>
    </recommendedName>
</protein>
<reference evidence="12 13" key="1">
    <citation type="journal article" date="2017" name="PLoS Biol.">
        <title>The sea cucumber genome provides insights into morphological evolution and visceral regeneration.</title>
        <authorList>
            <person name="Zhang X."/>
            <person name="Sun L."/>
            <person name="Yuan J."/>
            <person name="Sun Y."/>
            <person name="Gao Y."/>
            <person name="Zhang L."/>
            <person name="Li S."/>
            <person name="Dai H."/>
            <person name="Hamel J.F."/>
            <person name="Liu C."/>
            <person name="Yu Y."/>
            <person name="Liu S."/>
            <person name="Lin W."/>
            <person name="Guo K."/>
            <person name="Jin S."/>
            <person name="Xu P."/>
            <person name="Storey K.B."/>
            <person name="Huan P."/>
            <person name="Zhang T."/>
            <person name="Zhou Y."/>
            <person name="Zhang J."/>
            <person name="Lin C."/>
            <person name="Li X."/>
            <person name="Xing L."/>
            <person name="Huo D."/>
            <person name="Sun M."/>
            <person name="Wang L."/>
            <person name="Mercier A."/>
            <person name="Li F."/>
            <person name="Yang H."/>
            <person name="Xiang J."/>
        </authorList>
    </citation>
    <scope>NUCLEOTIDE SEQUENCE [LARGE SCALE GENOMIC DNA]</scope>
    <source>
        <strain evidence="12">Shaxun</strain>
        <tissue evidence="12">Muscle</tissue>
    </source>
</reference>
<evidence type="ECO:0000313" key="12">
    <source>
        <dbReference type="EMBL" id="PIK40583.1"/>
    </source>
</evidence>
<feature type="transmembrane region" description="Helical" evidence="10">
    <location>
        <begin position="37"/>
        <end position="65"/>
    </location>
</feature>
<keyword evidence="5 9" id="KW-0297">G-protein coupled receptor</keyword>
<dbReference type="SMART" id="SM01381">
    <property type="entry name" value="7TM_GPCR_Srsx"/>
    <property type="match status" value="1"/>
</dbReference>
<dbReference type="SUPFAM" id="SSF81321">
    <property type="entry name" value="Family A G protein-coupled receptor-like"/>
    <property type="match status" value="1"/>
</dbReference>
<proteinExistence type="inferred from homology"/>
<organism evidence="12 13">
    <name type="scientific">Stichopus japonicus</name>
    <name type="common">Sea cucumber</name>
    <dbReference type="NCBI Taxonomy" id="307972"/>
    <lineage>
        <taxon>Eukaryota</taxon>
        <taxon>Metazoa</taxon>
        <taxon>Echinodermata</taxon>
        <taxon>Eleutherozoa</taxon>
        <taxon>Echinozoa</taxon>
        <taxon>Holothuroidea</taxon>
        <taxon>Aspidochirotacea</taxon>
        <taxon>Aspidochirotida</taxon>
        <taxon>Stichopodidae</taxon>
        <taxon>Apostichopus</taxon>
    </lineage>
</organism>
<feature type="transmembrane region" description="Helical" evidence="10">
    <location>
        <begin position="284"/>
        <end position="306"/>
    </location>
</feature>
<evidence type="ECO:0000256" key="2">
    <source>
        <dbReference type="ARBA" id="ARBA00022475"/>
    </source>
</evidence>
<dbReference type="Gene3D" id="1.20.1070.10">
    <property type="entry name" value="Rhodopsin 7-helix transmembrane proteins"/>
    <property type="match status" value="1"/>
</dbReference>
<evidence type="ECO:0000256" key="9">
    <source>
        <dbReference type="RuleBase" id="RU000688"/>
    </source>
</evidence>
<dbReference type="CDD" id="cd00637">
    <property type="entry name" value="7tm_classA_rhodopsin-like"/>
    <property type="match status" value="1"/>
</dbReference>
<dbReference type="GO" id="GO:0005886">
    <property type="term" value="C:plasma membrane"/>
    <property type="evidence" value="ECO:0007669"/>
    <property type="project" value="UniProtKB-SubCell"/>
</dbReference>
<gene>
    <name evidence="12" type="ORF">BSL78_22568</name>
</gene>
<keyword evidence="6 10" id="KW-0472">Membrane</keyword>
<evidence type="ECO:0000256" key="5">
    <source>
        <dbReference type="ARBA" id="ARBA00023040"/>
    </source>
</evidence>
<dbReference type="InterPro" id="IPR017452">
    <property type="entry name" value="GPCR_Rhodpsn_7TM"/>
</dbReference>
<feature type="transmembrane region" description="Helical" evidence="10">
    <location>
        <begin position="203"/>
        <end position="227"/>
    </location>
</feature>
<dbReference type="Proteomes" id="UP000230750">
    <property type="component" value="Unassembled WGS sequence"/>
</dbReference>
<dbReference type="Pfam" id="PF00001">
    <property type="entry name" value="7tm_1"/>
    <property type="match status" value="1"/>
</dbReference>
<dbReference type="STRING" id="307972.A0A2G8JXX2"/>
<keyword evidence="7 9" id="KW-0675">Receptor</keyword>
<evidence type="ECO:0000256" key="8">
    <source>
        <dbReference type="ARBA" id="ARBA00023224"/>
    </source>
</evidence>
<keyword evidence="4 10" id="KW-1133">Transmembrane helix</keyword>
<comment type="subcellular location">
    <subcellularLocation>
        <location evidence="1">Cell membrane</location>
        <topology evidence="1">Multi-pass membrane protein</topology>
    </subcellularLocation>
</comment>
<evidence type="ECO:0000313" key="13">
    <source>
        <dbReference type="Proteomes" id="UP000230750"/>
    </source>
</evidence>
<evidence type="ECO:0000256" key="1">
    <source>
        <dbReference type="ARBA" id="ARBA00004651"/>
    </source>
</evidence>
<dbReference type="AlphaFoldDB" id="A0A2G8JXX2"/>
<dbReference type="GO" id="GO:0004930">
    <property type="term" value="F:G protein-coupled receptor activity"/>
    <property type="evidence" value="ECO:0007669"/>
    <property type="project" value="UniProtKB-KW"/>
</dbReference>
<accession>A0A2G8JXX2</accession>
<keyword evidence="13" id="KW-1185">Reference proteome</keyword>
<dbReference type="OrthoDB" id="10044919at2759"/>
<keyword evidence="8 9" id="KW-0807">Transducer</keyword>
<feature type="domain" description="G-protein coupled receptors family 1 profile" evidence="11">
    <location>
        <begin position="56"/>
        <end position="331"/>
    </location>
</feature>
<feature type="transmembrane region" description="Helical" evidence="10">
    <location>
        <begin position="157"/>
        <end position="183"/>
    </location>
</feature>
<dbReference type="PROSITE" id="PS50262">
    <property type="entry name" value="G_PROTEIN_RECEP_F1_2"/>
    <property type="match status" value="1"/>
</dbReference>
<name>A0A2G8JXX2_STIJA</name>
<feature type="transmembrane region" description="Helical" evidence="10">
    <location>
        <begin position="312"/>
        <end position="334"/>
    </location>
</feature>
<dbReference type="PROSITE" id="PS00237">
    <property type="entry name" value="G_PROTEIN_RECEP_F1_1"/>
    <property type="match status" value="1"/>
</dbReference>
<evidence type="ECO:0000259" key="11">
    <source>
        <dbReference type="PROSITE" id="PS50262"/>
    </source>
</evidence>
<feature type="transmembrane region" description="Helical" evidence="10">
    <location>
        <begin position="115"/>
        <end position="136"/>
    </location>
</feature>
<dbReference type="PANTHER" id="PTHR24228">
    <property type="entry name" value="B2 BRADYKININ RECEPTOR/ANGIOTENSIN II RECEPTOR"/>
    <property type="match status" value="1"/>
</dbReference>
<dbReference type="PANTHER" id="PTHR24228:SF59">
    <property type="entry name" value="NEUROPEPTIDE RECEPTOR 15"/>
    <property type="match status" value="1"/>
</dbReference>
<keyword evidence="2" id="KW-1003">Cell membrane</keyword>
<evidence type="ECO:0000256" key="3">
    <source>
        <dbReference type="ARBA" id="ARBA00022692"/>
    </source>
</evidence>